<feature type="signal peptide" evidence="18">
    <location>
        <begin position="1"/>
        <end position="20"/>
    </location>
</feature>
<evidence type="ECO:0000256" key="6">
    <source>
        <dbReference type="ARBA" id="ARBA00022536"/>
    </source>
</evidence>
<dbReference type="InterPro" id="IPR035972">
    <property type="entry name" value="GLA-like_dom_SF"/>
</dbReference>
<dbReference type="Pfam" id="PF00089">
    <property type="entry name" value="Trypsin"/>
    <property type="match status" value="1"/>
</dbReference>
<dbReference type="SUPFAM" id="SSF57196">
    <property type="entry name" value="EGF/Laminin"/>
    <property type="match status" value="1"/>
</dbReference>
<evidence type="ECO:0000256" key="1">
    <source>
        <dbReference type="ARBA" id="ARBA00001239"/>
    </source>
</evidence>
<evidence type="ECO:0000256" key="4">
    <source>
        <dbReference type="ARBA" id="ARBA00022479"/>
    </source>
</evidence>
<dbReference type="SMART" id="SM00179">
    <property type="entry name" value="EGF_CA"/>
    <property type="match status" value="1"/>
</dbReference>
<dbReference type="FunFam" id="4.10.740.10:FF:000001">
    <property type="entry name" value="vitamin K-dependent protein S"/>
    <property type="match status" value="1"/>
</dbReference>
<dbReference type="InterPro" id="IPR001254">
    <property type="entry name" value="Trypsin_dom"/>
</dbReference>
<dbReference type="InterPro" id="IPR000152">
    <property type="entry name" value="EGF-type_Asp/Asn_hydroxyl_site"/>
</dbReference>
<dbReference type="PROSITE" id="PS00134">
    <property type="entry name" value="TRYPSIN_HIS"/>
    <property type="match status" value="1"/>
</dbReference>
<feature type="compositionally biased region" description="Basic and acidic residues" evidence="17">
    <location>
        <begin position="246"/>
        <end position="261"/>
    </location>
</feature>
<dbReference type="PRINTS" id="PR00722">
    <property type="entry name" value="CHYMOTRYPSIN"/>
</dbReference>
<keyword evidence="10 16" id="KW-0378">Hydrolase</keyword>
<dbReference type="Pfam" id="PF00594">
    <property type="entry name" value="Gla"/>
    <property type="match status" value="1"/>
</dbReference>
<dbReference type="PANTHER" id="PTHR24278:SF28">
    <property type="entry name" value="COAGULATION FACTOR X"/>
    <property type="match status" value="1"/>
</dbReference>
<dbReference type="PROSITE" id="PS01187">
    <property type="entry name" value="EGF_CA"/>
    <property type="match status" value="1"/>
</dbReference>
<keyword evidence="9" id="KW-0677">Repeat</keyword>
<dbReference type="InterPro" id="IPR018097">
    <property type="entry name" value="EGF_Ca-bd_CS"/>
</dbReference>
<keyword evidence="11" id="KW-0106">Calcium</keyword>
<keyword evidence="5" id="KW-0964">Secreted</keyword>
<dbReference type="InterPro" id="IPR017857">
    <property type="entry name" value="Coagulation_fac-like_Gla_dom"/>
</dbReference>
<dbReference type="Proteomes" id="UP000694393">
    <property type="component" value="Unplaced"/>
</dbReference>
<keyword evidence="6 15" id="KW-0245">EGF-like domain</keyword>
<dbReference type="GO" id="GO:0004252">
    <property type="term" value="F:serine-type endopeptidase activity"/>
    <property type="evidence" value="ECO:0007669"/>
    <property type="project" value="UniProtKB-EC"/>
</dbReference>
<dbReference type="AlphaFoldDB" id="A0A8C8VJG9"/>
<dbReference type="FunFam" id="2.40.10.10:FF:000013">
    <property type="entry name" value="Coagulation factor X"/>
    <property type="match status" value="1"/>
</dbReference>
<dbReference type="InterPro" id="IPR012224">
    <property type="entry name" value="Pept_S1A_FX"/>
</dbReference>
<keyword evidence="23" id="KW-1185">Reference proteome</keyword>
<evidence type="ECO:0000256" key="16">
    <source>
        <dbReference type="RuleBase" id="RU363034"/>
    </source>
</evidence>
<dbReference type="PIRSF" id="PIRSF001143">
    <property type="entry name" value="Factor_X"/>
    <property type="match status" value="1"/>
</dbReference>
<comment type="subcellular location">
    <subcellularLocation>
        <location evidence="2">Secreted</location>
    </subcellularLocation>
</comment>
<name>A0A8C8VJG9_9SAUR</name>
<dbReference type="GO" id="GO:0005509">
    <property type="term" value="F:calcium ion binding"/>
    <property type="evidence" value="ECO:0007669"/>
    <property type="project" value="InterPro"/>
</dbReference>
<dbReference type="PROSITE" id="PS01186">
    <property type="entry name" value="EGF_2"/>
    <property type="match status" value="1"/>
</dbReference>
<evidence type="ECO:0000259" key="20">
    <source>
        <dbReference type="PROSITE" id="PS50240"/>
    </source>
</evidence>
<dbReference type="Gene3D" id="4.10.740.10">
    <property type="entry name" value="Coagulation Factor IX"/>
    <property type="match status" value="1"/>
</dbReference>
<dbReference type="CDD" id="cd00190">
    <property type="entry name" value="Tryp_SPc"/>
    <property type="match status" value="1"/>
</dbReference>
<evidence type="ECO:0000256" key="5">
    <source>
        <dbReference type="ARBA" id="ARBA00022525"/>
    </source>
</evidence>
<dbReference type="InterPro" id="IPR000294">
    <property type="entry name" value="GLA_domain"/>
</dbReference>
<feature type="domain" description="Gla" evidence="21">
    <location>
        <begin position="59"/>
        <end position="105"/>
    </location>
</feature>
<dbReference type="GO" id="GO:0005615">
    <property type="term" value="C:extracellular space"/>
    <property type="evidence" value="ECO:0007669"/>
    <property type="project" value="TreeGrafter"/>
</dbReference>
<dbReference type="FunFam" id="2.10.25.10:FF:000162">
    <property type="entry name" value="Coagulation factor X (Predicted)"/>
    <property type="match status" value="1"/>
</dbReference>
<dbReference type="Ensembl" id="ENSPCET00000013079.1">
    <property type="protein sequence ID" value="ENSPCEP00000012630.1"/>
    <property type="gene ID" value="ENSPCEG00000010058.1"/>
</dbReference>
<evidence type="ECO:0000256" key="2">
    <source>
        <dbReference type="ARBA" id="ARBA00004613"/>
    </source>
</evidence>
<feature type="active site" description="Charge relay system" evidence="14">
    <location>
        <position position="496"/>
    </location>
</feature>
<feature type="active site" description="Charge relay system" evidence="14">
    <location>
        <position position="353"/>
    </location>
</feature>
<evidence type="ECO:0000256" key="15">
    <source>
        <dbReference type="PROSITE-ProRule" id="PRU00076"/>
    </source>
</evidence>
<evidence type="ECO:0000256" key="8">
    <source>
        <dbReference type="ARBA" id="ARBA00022729"/>
    </source>
</evidence>
<evidence type="ECO:0000256" key="18">
    <source>
        <dbReference type="SAM" id="SignalP"/>
    </source>
</evidence>
<dbReference type="InterPro" id="IPR050442">
    <property type="entry name" value="Peptidase_S1_coag_factors"/>
</dbReference>
<sequence>MASQFFLILLSTSLAGLLQAEGNGYAPVRNVHPLQYRGNEKPVFLKEENANKFFGRTKRANSLFEELKKGNIERECYEERCSKEEAREAFEDVQKTEEFWNKYVGLYQKASVSVWTTGSPGSGGLLEWCLWTGLCCPPFLAAVKRRYTNGDQCKPNPCHYGGMCKDGIGTYACTCLDGYEGKNCESVILKYCKLNNGDCDHFCKPVKNGVVCNCARSYVLGDDGKSCIPTEPFPCGKIQVKRKKRSVDSFDKSTSEHDGKPSELFNNNGKSLESITSTTDGPNLHPQNGTKAPKGTENDPKTNMSPNLNVRIVGGNDCKLGECPWQALLINEEKEGFCGGTILNEFFILTAAHCMNQSKTIEVVVGEVDREKEENTETMHVVDKIFMHNRFVLATYDYDIALIKVKEPIKFSKYVLPACLPDVDFANDILMKQKSGTVSGFGRLHERGRVSTKLQVLEVPYIDRNTCKLSSTAMITENMFCAGYDNVTKDACQGDSGGPHVTKYKDTYFVTGIVSWGEGCARKGKYGVYTKVLKFQTWLKRTLRQNS</sequence>
<organism evidence="22 23">
    <name type="scientific">Pelusios castaneus</name>
    <name type="common">West African mud turtle</name>
    <dbReference type="NCBI Taxonomy" id="367368"/>
    <lineage>
        <taxon>Eukaryota</taxon>
        <taxon>Metazoa</taxon>
        <taxon>Chordata</taxon>
        <taxon>Craniata</taxon>
        <taxon>Vertebrata</taxon>
        <taxon>Euteleostomi</taxon>
        <taxon>Archelosauria</taxon>
        <taxon>Testudinata</taxon>
        <taxon>Testudines</taxon>
        <taxon>Pleurodira</taxon>
        <taxon>Pelomedusidae</taxon>
        <taxon>Pelusios</taxon>
    </lineage>
</organism>
<dbReference type="PRINTS" id="PR00001">
    <property type="entry name" value="GLABLOOD"/>
</dbReference>
<dbReference type="GO" id="GO:0007596">
    <property type="term" value="P:blood coagulation"/>
    <property type="evidence" value="ECO:0007669"/>
    <property type="project" value="InterPro"/>
</dbReference>
<dbReference type="SUPFAM" id="SSF50494">
    <property type="entry name" value="Trypsin-like serine proteases"/>
    <property type="match status" value="1"/>
</dbReference>
<comment type="caution">
    <text evidence="15">Lacks conserved residue(s) required for the propagation of feature annotation.</text>
</comment>
<dbReference type="PROSITE" id="PS00135">
    <property type="entry name" value="TRYPSIN_SER"/>
    <property type="match status" value="1"/>
</dbReference>
<dbReference type="SMART" id="SM00020">
    <property type="entry name" value="Tryp_SPc"/>
    <property type="match status" value="1"/>
</dbReference>
<evidence type="ECO:0000259" key="19">
    <source>
        <dbReference type="PROSITE" id="PS50026"/>
    </source>
</evidence>
<proteinExistence type="predicted"/>
<dbReference type="PROSITE" id="PS50998">
    <property type="entry name" value="GLA_2"/>
    <property type="match status" value="1"/>
</dbReference>
<accession>A0A8C8VJG9</accession>
<dbReference type="Pfam" id="PF00008">
    <property type="entry name" value="EGF"/>
    <property type="match status" value="1"/>
</dbReference>
<evidence type="ECO:0000256" key="11">
    <source>
        <dbReference type="ARBA" id="ARBA00022837"/>
    </source>
</evidence>
<dbReference type="InterPro" id="IPR001314">
    <property type="entry name" value="Peptidase_S1A"/>
</dbReference>
<dbReference type="PROSITE" id="PS00022">
    <property type="entry name" value="EGF_1"/>
    <property type="match status" value="1"/>
</dbReference>
<dbReference type="InterPro" id="IPR043504">
    <property type="entry name" value="Peptidase_S1_PA_chymotrypsin"/>
</dbReference>
<keyword evidence="12 15" id="KW-1015">Disulfide bond</keyword>
<dbReference type="PROSITE" id="PS00011">
    <property type="entry name" value="GLA_1"/>
    <property type="match status" value="1"/>
</dbReference>
<dbReference type="InterPro" id="IPR009003">
    <property type="entry name" value="Peptidase_S1_PA"/>
</dbReference>
<feature type="active site" description="Charge relay system" evidence="14">
    <location>
        <position position="399"/>
    </location>
</feature>
<feature type="domain" description="Peptidase S1" evidence="20">
    <location>
        <begin position="312"/>
        <end position="544"/>
    </location>
</feature>
<dbReference type="InterPro" id="IPR000742">
    <property type="entry name" value="EGF"/>
</dbReference>
<dbReference type="InterPro" id="IPR018114">
    <property type="entry name" value="TRYPSIN_HIS"/>
</dbReference>
<feature type="region of interest" description="Disordered" evidence="17">
    <location>
        <begin position="246"/>
        <end position="307"/>
    </location>
</feature>
<feature type="chain" id="PRO_5034006913" description="coagulation factor Xa" evidence="18">
    <location>
        <begin position="21"/>
        <end position="547"/>
    </location>
</feature>
<dbReference type="Pfam" id="PF14670">
    <property type="entry name" value="FXa_inhibition"/>
    <property type="match status" value="1"/>
</dbReference>
<evidence type="ECO:0000256" key="17">
    <source>
        <dbReference type="SAM" id="MobiDB-lite"/>
    </source>
</evidence>
<keyword evidence="13" id="KW-0325">Glycoprotein</keyword>
<dbReference type="PROSITE" id="PS00010">
    <property type="entry name" value="ASX_HYDROXYL"/>
    <property type="match status" value="1"/>
</dbReference>
<evidence type="ECO:0000313" key="22">
    <source>
        <dbReference type="Ensembl" id="ENSPCEP00000012630.1"/>
    </source>
</evidence>
<dbReference type="PANTHER" id="PTHR24278">
    <property type="entry name" value="COAGULATION FACTOR"/>
    <property type="match status" value="1"/>
</dbReference>
<dbReference type="GO" id="GO:0006508">
    <property type="term" value="P:proteolysis"/>
    <property type="evidence" value="ECO:0007669"/>
    <property type="project" value="UniProtKB-KW"/>
</dbReference>
<dbReference type="SMART" id="SM00181">
    <property type="entry name" value="EGF"/>
    <property type="match status" value="2"/>
</dbReference>
<dbReference type="SMART" id="SM00069">
    <property type="entry name" value="GLA"/>
    <property type="match status" value="1"/>
</dbReference>
<dbReference type="Gene3D" id="2.40.10.10">
    <property type="entry name" value="Trypsin-like serine proteases"/>
    <property type="match status" value="2"/>
</dbReference>
<evidence type="ECO:0000256" key="9">
    <source>
        <dbReference type="ARBA" id="ARBA00022737"/>
    </source>
</evidence>
<protein>
    <recommendedName>
        <fullName evidence="3">coagulation factor Xa</fullName>
        <ecNumber evidence="3">3.4.21.6</ecNumber>
    </recommendedName>
</protein>
<dbReference type="CDD" id="cd00054">
    <property type="entry name" value="EGF_CA"/>
    <property type="match status" value="1"/>
</dbReference>
<comment type="catalytic activity">
    <reaction evidence="1">
        <text>Selective cleavage of Arg-|-Thr and then Arg-|-Ile bonds in prothrombin to form thrombin.</text>
        <dbReference type="EC" id="3.4.21.6"/>
    </reaction>
</comment>
<evidence type="ECO:0000259" key="21">
    <source>
        <dbReference type="PROSITE" id="PS50998"/>
    </source>
</evidence>
<evidence type="ECO:0000256" key="14">
    <source>
        <dbReference type="PIRSR" id="PIRSR001143-1"/>
    </source>
</evidence>
<evidence type="ECO:0000256" key="12">
    <source>
        <dbReference type="ARBA" id="ARBA00023157"/>
    </source>
</evidence>
<evidence type="ECO:0000313" key="23">
    <source>
        <dbReference type="Proteomes" id="UP000694393"/>
    </source>
</evidence>
<dbReference type="PROSITE" id="PS50240">
    <property type="entry name" value="TRYPSIN_DOM"/>
    <property type="match status" value="1"/>
</dbReference>
<dbReference type="Gene3D" id="2.10.25.10">
    <property type="entry name" value="Laminin"/>
    <property type="match status" value="2"/>
</dbReference>
<dbReference type="SUPFAM" id="SSF57630">
    <property type="entry name" value="GLA-domain"/>
    <property type="match status" value="1"/>
</dbReference>
<reference evidence="22" key="2">
    <citation type="submission" date="2025-09" db="UniProtKB">
        <authorList>
            <consortium name="Ensembl"/>
        </authorList>
    </citation>
    <scope>IDENTIFICATION</scope>
</reference>
<dbReference type="InterPro" id="IPR001881">
    <property type="entry name" value="EGF-like_Ca-bd_dom"/>
</dbReference>
<dbReference type="InterPro" id="IPR033116">
    <property type="entry name" value="TRYPSIN_SER"/>
</dbReference>
<evidence type="ECO:0000256" key="7">
    <source>
        <dbReference type="ARBA" id="ARBA00022670"/>
    </source>
</evidence>
<feature type="disulfide bond" evidence="15">
    <location>
        <begin position="175"/>
        <end position="184"/>
    </location>
</feature>
<evidence type="ECO:0000256" key="13">
    <source>
        <dbReference type="ARBA" id="ARBA00023180"/>
    </source>
</evidence>
<dbReference type="PROSITE" id="PS50026">
    <property type="entry name" value="EGF_3"/>
    <property type="match status" value="1"/>
</dbReference>
<keyword evidence="4" id="KW-0301">Gamma-carboxyglutamic acid</keyword>
<evidence type="ECO:0000256" key="10">
    <source>
        <dbReference type="ARBA" id="ARBA00022801"/>
    </source>
</evidence>
<keyword evidence="7 16" id="KW-0645">Protease</keyword>
<keyword evidence="16" id="KW-0720">Serine protease</keyword>
<feature type="compositionally biased region" description="Polar residues" evidence="17">
    <location>
        <begin position="264"/>
        <end position="290"/>
    </location>
</feature>
<keyword evidence="8 18" id="KW-0732">Signal</keyword>
<feature type="domain" description="EGF-like" evidence="19">
    <location>
        <begin position="149"/>
        <end position="185"/>
    </location>
</feature>
<dbReference type="EC" id="3.4.21.6" evidence="3"/>
<reference evidence="22" key="1">
    <citation type="submission" date="2025-08" db="UniProtKB">
        <authorList>
            <consortium name="Ensembl"/>
        </authorList>
    </citation>
    <scope>IDENTIFICATION</scope>
</reference>
<evidence type="ECO:0000256" key="3">
    <source>
        <dbReference type="ARBA" id="ARBA00012181"/>
    </source>
</evidence>